<comment type="caution">
    <text evidence="1">The sequence shown here is derived from an EMBL/GenBank/DDBJ whole genome shotgun (WGS) entry which is preliminary data.</text>
</comment>
<dbReference type="EMBL" id="JANJOU010000010">
    <property type="protein sequence ID" value="MCR0983098.1"/>
    <property type="molecule type" value="Genomic_DNA"/>
</dbReference>
<protein>
    <submittedName>
        <fullName evidence="1">Uncharacterized protein</fullName>
    </submittedName>
</protein>
<evidence type="ECO:0000313" key="2">
    <source>
        <dbReference type="Proteomes" id="UP001524642"/>
    </source>
</evidence>
<name>A0ABT1X4R6_9PROT</name>
<sequence>MDETLEAMAELAREVARELDAVLLTHYADAETLDTLRPGETDIETAQAVNRVVAAEMIDGGVEVFVQRADRAAFRRWMQGRDDTPESRRAWIDRGRLLRGDAALELLGLEPVGSPAPKPRFGRAPGPIADRLLAAFVAGEEDELEALAEDLLAAGREDVLDLAVRKAAERHGDENARELADALRAVAAGDAAGPSGWAELVALPVALPQGQLPEAAAIVDGLLASGALEETIELRFLPGWRSPRTLARLSPGALRRVLLDMAAGGEPRDLPPGDTDELLRGGFGVLVGLQIDWDIPVWDAIAAEGGPPPGTDEEGEETAGEARAAALFDSWRGAVFEVSGGCVPLALVPPTEVGAEIEEFLDEAGAQTRGLEEIVACVTAARRKAGDEEVVCRAEIVGEGLELSLYTGSGRFLDGLTLPEERLPAKAVEMPALLGSFVRMVRDAPGR</sequence>
<reference evidence="1 2" key="1">
    <citation type="submission" date="2022-06" db="EMBL/GenBank/DDBJ databases">
        <title>Roseomonas CN29.</title>
        <authorList>
            <person name="Cheng Y."/>
            <person name="He X."/>
        </authorList>
    </citation>
    <scope>NUCLEOTIDE SEQUENCE [LARGE SCALE GENOMIC DNA]</scope>
    <source>
        <strain evidence="1 2">CN29</strain>
    </source>
</reference>
<organism evidence="1 2">
    <name type="scientific">Roseomonas populi</name>
    <dbReference type="NCBI Taxonomy" id="3121582"/>
    <lineage>
        <taxon>Bacteria</taxon>
        <taxon>Pseudomonadati</taxon>
        <taxon>Pseudomonadota</taxon>
        <taxon>Alphaproteobacteria</taxon>
        <taxon>Acetobacterales</taxon>
        <taxon>Roseomonadaceae</taxon>
        <taxon>Roseomonas</taxon>
    </lineage>
</organism>
<proteinExistence type="predicted"/>
<gene>
    <name evidence="1" type="ORF">NRP21_13660</name>
</gene>
<evidence type="ECO:0000313" key="1">
    <source>
        <dbReference type="EMBL" id="MCR0983098.1"/>
    </source>
</evidence>
<keyword evidence="2" id="KW-1185">Reference proteome</keyword>
<dbReference type="Proteomes" id="UP001524642">
    <property type="component" value="Unassembled WGS sequence"/>
</dbReference>
<accession>A0ABT1X4R6</accession>
<dbReference type="RefSeq" id="WP_257716767.1">
    <property type="nucleotide sequence ID" value="NZ_JANJOU010000010.1"/>
</dbReference>